<reference evidence="1 2" key="1">
    <citation type="submission" date="2018-08" db="EMBL/GenBank/DDBJ databases">
        <title>Recombination of ecologically and evolutionarily significant loci maintains genetic cohesion in the Pseudomonas syringae species complex.</title>
        <authorList>
            <person name="Dillon M."/>
            <person name="Thakur S."/>
            <person name="Almeida R.N.D."/>
            <person name="Weir B.S."/>
            <person name="Guttman D.S."/>
        </authorList>
    </citation>
    <scope>NUCLEOTIDE SEQUENCE [LARGE SCALE GENOMIC DNA]</scope>
    <source>
        <strain evidence="1 2">ICMP 7846</strain>
    </source>
</reference>
<dbReference type="InterPro" id="IPR032543">
    <property type="entry name" value="DUF4946"/>
</dbReference>
<dbReference type="RefSeq" id="WP_225525474.1">
    <property type="nucleotide sequence ID" value="NZ_LJZM01000166.1"/>
</dbReference>
<proteinExistence type="predicted"/>
<comment type="caution">
    <text evidence="1">The sequence shown here is derived from an EMBL/GenBank/DDBJ whole genome shotgun (WGS) entry which is preliminary data.</text>
</comment>
<name>A0A3M5DB86_PSEAI</name>
<dbReference type="Proteomes" id="UP000270834">
    <property type="component" value="Unassembled WGS sequence"/>
</dbReference>
<accession>A0A3M5DB86</accession>
<organism evidence="1 2">
    <name type="scientific">Pseudomonas aeruginosa</name>
    <dbReference type="NCBI Taxonomy" id="287"/>
    <lineage>
        <taxon>Bacteria</taxon>
        <taxon>Pseudomonadati</taxon>
        <taxon>Pseudomonadota</taxon>
        <taxon>Gammaproteobacteria</taxon>
        <taxon>Pseudomonadales</taxon>
        <taxon>Pseudomonadaceae</taxon>
        <taxon>Pseudomonas</taxon>
    </lineage>
</organism>
<gene>
    <name evidence="1" type="ORF">ALP65_01911</name>
</gene>
<sequence>MKQTLLTAAGKTSAYSLSYAGLAEAYDASQAEIRAVRESLRFE</sequence>
<dbReference type="Pfam" id="PF16304">
    <property type="entry name" value="DUF4946"/>
    <property type="match status" value="1"/>
</dbReference>
<evidence type="ECO:0000313" key="2">
    <source>
        <dbReference type="Proteomes" id="UP000270834"/>
    </source>
</evidence>
<dbReference type="EMBL" id="RBSQ01001151">
    <property type="protein sequence ID" value="RMS47292.1"/>
    <property type="molecule type" value="Genomic_DNA"/>
</dbReference>
<evidence type="ECO:0000313" key="1">
    <source>
        <dbReference type="EMBL" id="RMS47292.1"/>
    </source>
</evidence>
<protein>
    <submittedName>
        <fullName evidence="1">Uncharacterized protein</fullName>
    </submittedName>
</protein>
<dbReference type="AlphaFoldDB" id="A0A3M5DB86"/>